<dbReference type="PANTHER" id="PTHR10302">
    <property type="entry name" value="SINGLE-STRANDED DNA-BINDING PROTEIN"/>
    <property type="match status" value="1"/>
</dbReference>
<dbReference type="PIRSF" id="PIRSF002070">
    <property type="entry name" value="SSB"/>
    <property type="match status" value="1"/>
</dbReference>
<accession>A0A8S5LYB0</accession>
<dbReference type="InterPro" id="IPR000424">
    <property type="entry name" value="Primosome_PriB/ssb"/>
</dbReference>
<feature type="compositionally biased region" description="Polar residues" evidence="3">
    <location>
        <begin position="99"/>
        <end position="109"/>
    </location>
</feature>
<dbReference type="EMBL" id="BK014770">
    <property type="protein sequence ID" value="DAD75029.1"/>
    <property type="molecule type" value="Genomic_DNA"/>
</dbReference>
<dbReference type="InterPro" id="IPR011344">
    <property type="entry name" value="ssDNA-bd"/>
</dbReference>
<name>A0A8S5LYB0_9CAUD</name>
<dbReference type="NCBIfam" id="TIGR00621">
    <property type="entry name" value="ssb"/>
    <property type="match status" value="1"/>
</dbReference>
<dbReference type="Pfam" id="PF00436">
    <property type="entry name" value="SSB"/>
    <property type="match status" value="1"/>
</dbReference>
<dbReference type="HAMAP" id="MF_00984">
    <property type="entry name" value="SSB"/>
    <property type="match status" value="1"/>
</dbReference>
<dbReference type="InterPro" id="IPR012340">
    <property type="entry name" value="NA-bd_OB-fold"/>
</dbReference>
<keyword evidence="1 2" id="KW-0238">DNA-binding</keyword>
<protein>
    <recommendedName>
        <fullName evidence="2">Single-stranded DNA-binding protein</fullName>
    </recommendedName>
</protein>
<evidence type="ECO:0000313" key="4">
    <source>
        <dbReference type="EMBL" id="DAD75029.1"/>
    </source>
</evidence>
<evidence type="ECO:0000256" key="3">
    <source>
        <dbReference type="SAM" id="MobiDB-lite"/>
    </source>
</evidence>
<organism evidence="4">
    <name type="scientific">Siphoviridae sp. ct9Y44</name>
    <dbReference type="NCBI Taxonomy" id="2826176"/>
    <lineage>
        <taxon>Viruses</taxon>
        <taxon>Duplodnaviria</taxon>
        <taxon>Heunggongvirae</taxon>
        <taxon>Uroviricota</taxon>
        <taxon>Caudoviricetes</taxon>
    </lineage>
</organism>
<dbReference type="PANTHER" id="PTHR10302:SF27">
    <property type="entry name" value="SINGLE-STRANDED DNA-BINDING PROTEIN"/>
    <property type="match status" value="1"/>
</dbReference>
<reference evidence="4" key="1">
    <citation type="journal article" date="2021" name="Proc. Natl. Acad. Sci. U.S.A.">
        <title>A Catalog of Tens of Thousands of Viruses from Human Metagenomes Reveals Hidden Associations with Chronic Diseases.</title>
        <authorList>
            <person name="Tisza M.J."/>
            <person name="Buck C.B."/>
        </authorList>
    </citation>
    <scope>NUCLEOTIDE SEQUENCE</scope>
    <source>
        <strain evidence="4">Ct9Y44</strain>
    </source>
</reference>
<evidence type="ECO:0000256" key="2">
    <source>
        <dbReference type="PIRNR" id="PIRNR002070"/>
    </source>
</evidence>
<dbReference type="GO" id="GO:0003697">
    <property type="term" value="F:single-stranded DNA binding"/>
    <property type="evidence" value="ECO:0007669"/>
    <property type="project" value="InterPro"/>
</dbReference>
<dbReference type="CDD" id="cd04496">
    <property type="entry name" value="SSB_OBF"/>
    <property type="match status" value="1"/>
</dbReference>
<proteinExistence type="inferred from homology"/>
<feature type="compositionally biased region" description="Acidic residues" evidence="3">
    <location>
        <begin position="127"/>
        <end position="136"/>
    </location>
</feature>
<evidence type="ECO:0000256" key="1">
    <source>
        <dbReference type="ARBA" id="ARBA00023125"/>
    </source>
</evidence>
<sequence length="136" mass="15400">MINRTILQGRLVSDPVMKYTPSNVAMAQVSVAWSDKYKESEKLCYLPCKAWGHTAEFLNKWFHKGQEIIVEGRMITEEWEADGKKNSRLICLVDSVSFCGSKSDNNTGYQRPVESRPPSGFKPIPDNVDDEGLPFN</sequence>
<feature type="region of interest" description="Disordered" evidence="3">
    <location>
        <begin position="99"/>
        <end position="136"/>
    </location>
</feature>
<dbReference type="PROSITE" id="PS50935">
    <property type="entry name" value="SSB"/>
    <property type="match status" value="1"/>
</dbReference>
<dbReference type="SUPFAM" id="SSF50249">
    <property type="entry name" value="Nucleic acid-binding proteins"/>
    <property type="match status" value="1"/>
</dbReference>
<dbReference type="Gene3D" id="2.40.50.140">
    <property type="entry name" value="Nucleic acid-binding proteins"/>
    <property type="match status" value="1"/>
</dbReference>
<dbReference type="GO" id="GO:0009295">
    <property type="term" value="C:nucleoid"/>
    <property type="evidence" value="ECO:0007669"/>
    <property type="project" value="TreeGrafter"/>
</dbReference>
<dbReference type="GO" id="GO:0006260">
    <property type="term" value="P:DNA replication"/>
    <property type="evidence" value="ECO:0007669"/>
    <property type="project" value="InterPro"/>
</dbReference>